<feature type="region of interest" description="Disordered" evidence="11">
    <location>
        <begin position="124"/>
        <end position="147"/>
    </location>
</feature>
<feature type="disulfide bond" evidence="9">
    <location>
        <begin position="96"/>
        <end position="105"/>
    </location>
</feature>
<dbReference type="GO" id="GO:0048513">
    <property type="term" value="P:animal organ development"/>
    <property type="evidence" value="ECO:0007669"/>
    <property type="project" value="UniProtKB-ARBA"/>
</dbReference>
<evidence type="ECO:0000256" key="5">
    <source>
        <dbReference type="ARBA" id="ARBA00023054"/>
    </source>
</evidence>
<dbReference type="EnsemblMetazoa" id="CPIJ015519-RA">
    <property type="protein sequence ID" value="CPIJ015519-PA"/>
    <property type="gene ID" value="CPIJ015519"/>
</dbReference>
<dbReference type="InterPro" id="IPR002049">
    <property type="entry name" value="LE_dom"/>
</dbReference>
<keyword evidence="2" id="KW-0964">Secreted</keyword>
<evidence type="ECO:0000256" key="8">
    <source>
        <dbReference type="ARBA" id="ARBA00023292"/>
    </source>
</evidence>
<feature type="compositionally biased region" description="Basic and acidic residues" evidence="11">
    <location>
        <begin position="466"/>
        <end position="479"/>
    </location>
</feature>
<comment type="subcellular location">
    <subcellularLocation>
        <location evidence="1">Secreted</location>
        <location evidence="1">Extracellular space</location>
        <location evidence="1">Extracellular matrix</location>
    </subcellularLocation>
</comment>
<dbReference type="SUPFAM" id="SSF57196">
    <property type="entry name" value="EGF/Laminin"/>
    <property type="match status" value="1"/>
</dbReference>
<dbReference type="GO" id="GO:0048731">
    <property type="term" value="P:system development"/>
    <property type="evidence" value="ECO:0007669"/>
    <property type="project" value="UniProtKB-ARBA"/>
</dbReference>
<dbReference type="eggNOG" id="KOG0994">
    <property type="taxonomic scope" value="Eukaryota"/>
</dbReference>
<keyword evidence="4" id="KW-0677">Repeat</keyword>
<comment type="caution">
    <text evidence="9">Lacks conserved residue(s) required for the propagation of feature annotation.</text>
</comment>
<dbReference type="KEGG" id="cqu:CpipJ_CPIJ015519"/>
<reference evidence="13" key="1">
    <citation type="submission" date="2007-03" db="EMBL/GenBank/DDBJ databases">
        <title>Annotation of Culex pipiens quinquefasciatus.</title>
        <authorList>
            <consortium name="The Broad Institute Genome Sequencing Platform"/>
            <person name="Atkinson P.W."/>
            <person name="Hemingway J."/>
            <person name="Christensen B.M."/>
            <person name="Higgs S."/>
            <person name="Kodira C."/>
            <person name="Hannick L."/>
            <person name="Megy K."/>
            <person name="O'Leary S."/>
            <person name="Pearson M."/>
            <person name="Haas B.J."/>
            <person name="Mauceli E."/>
            <person name="Wortman J.R."/>
            <person name="Lee N.H."/>
            <person name="Guigo R."/>
            <person name="Stanke M."/>
            <person name="Alvarado L."/>
            <person name="Amedeo P."/>
            <person name="Antoine C.H."/>
            <person name="Arensburger P."/>
            <person name="Bidwell S.L."/>
            <person name="Crawford M."/>
            <person name="Camaro F."/>
            <person name="Devon K."/>
            <person name="Engels R."/>
            <person name="Hammond M."/>
            <person name="Howarth C."/>
            <person name="Koehrsen M."/>
            <person name="Lawson D."/>
            <person name="Montgomery P."/>
            <person name="Nene V."/>
            <person name="Nusbaum C."/>
            <person name="Puiu D."/>
            <person name="Romero-Severson J."/>
            <person name="Severson D.W."/>
            <person name="Shumway M."/>
            <person name="Sisk P."/>
            <person name="Stolte C."/>
            <person name="Zeng Q."/>
            <person name="Eisenstadt E."/>
            <person name="Fraser-Liggett C."/>
            <person name="Strausberg R."/>
            <person name="Galagan J."/>
            <person name="Birren B."/>
            <person name="Collins F.H."/>
        </authorList>
    </citation>
    <scope>NUCLEOTIDE SEQUENCE [LARGE SCALE GENOMIC DNA]</scope>
    <source>
        <strain evidence="13">JHB</strain>
    </source>
</reference>
<dbReference type="VEuPathDB" id="VectorBase:CQUJHB005138"/>
<gene>
    <name evidence="14" type="primary">6048647</name>
    <name evidence="13" type="ORF">CpipJ_CPIJ015519</name>
</gene>
<evidence type="ECO:0000256" key="4">
    <source>
        <dbReference type="ARBA" id="ARBA00022737"/>
    </source>
</evidence>
<dbReference type="STRING" id="7176.B0X7B4"/>
<dbReference type="OrthoDB" id="5985440at2759"/>
<evidence type="ECO:0000256" key="7">
    <source>
        <dbReference type="ARBA" id="ARBA00023180"/>
    </source>
</evidence>
<proteinExistence type="predicted"/>
<evidence type="ECO:0000256" key="2">
    <source>
        <dbReference type="ARBA" id="ARBA00022525"/>
    </source>
</evidence>
<dbReference type="AlphaFoldDB" id="B0X7B4"/>
<dbReference type="Proteomes" id="UP000002320">
    <property type="component" value="Unassembled WGS sequence"/>
</dbReference>
<keyword evidence="6 9" id="KW-1015">Disulfide bond</keyword>
<protein>
    <submittedName>
        <fullName evidence="13 14">Laminin beta-2 chain</fullName>
    </submittedName>
</protein>
<dbReference type="PROSITE" id="PS50027">
    <property type="entry name" value="EGF_LAM_2"/>
    <property type="match status" value="1"/>
</dbReference>
<evidence type="ECO:0000313" key="13">
    <source>
        <dbReference type="EMBL" id="EDS41864.1"/>
    </source>
</evidence>
<feature type="domain" description="Laminin EGF-like" evidence="12">
    <location>
        <begin position="75"/>
        <end position="117"/>
    </location>
</feature>
<keyword evidence="3" id="KW-0272">Extracellular matrix</keyword>
<name>B0X7B4_CULQU</name>
<keyword evidence="7" id="KW-0325">Glycoprotein</keyword>
<evidence type="ECO:0000256" key="11">
    <source>
        <dbReference type="SAM" id="MobiDB-lite"/>
    </source>
</evidence>
<dbReference type="FunFam" id="2.10.25.10:FF:000135">
    <property type="entry name" value="Laminin subunit beta 4"/>
    <property type="match status" value="1"/>
</dbReference>
<evidence type="ECO:0000256" key="6">
    <source>
        <dbReference type="ARBA" id="ARBA00023157"/>
    </source>
</evidence>
<evidence type="ECO:0000313" key="15">
    <source>
        <dbReference type="Proteomes" id="UP000002320"/>
    </source>
</evidence>
<dbReference type="VEuPathDB" id="VectorBase:CPIJ015519"/>
<keyword evidence="8 9" id="KW-0424">Laminin EGF-like domain</keyword>
<dbReference type="VEuPathDB" id="VectorBase:CQUJHB014354"/>
<evidence type="ECO:0000256" key="9">
    <source>
        <dbReference type="PROSITE-ProRule" id="PRU00460"/>
    </source>
</evidence>
<feature type="coiled-coil region" evidence="10">
    <location>
        <begin position="297"/>
        <end position="328"/>
    </location>
</feature>
<sequence>MLPVANVPSRVIDERFPAVKIKARPVLRGVYREPLKDCQCGCDPYDGRLLRSPVYPVRDNLLGQSQRAVAQCNPCDCNVYGAATRQCNRETGQFICNRGIGGYKCDQCARGYLGDAPYLLRQLGDHTGQTAGGNEPNDRESEDDQDAATGAYKKEFDSMSKKIEVIQGLLMNTISDREIEAINANIADVNLSESAKAVEASEKQLQETSNTEGTLNPTRDAWNRVTQLGETTMAIQELNDNAERQCKRTSRMMIKSANHVVTNLTDIIDNNTATPEKIRELAEQIQQYTLQLQPDQIQTLTEQIDEAVSHLESIIRNTKHDLDRVEQQNCAPSRMGLGRAGVGGFLFIAVPRRFDKETDDAYNRANVTAGKVDELKTRLNKLHVSNVQNQQDAEKIIKQAETVKESANKAHVLRLGISLQLKELHKTYESNQKDLDLFESKIQGLTEQINTHLNKIQPTPTGTASARRETSNSRKEIKRNSTQALMTKIYRNSKNGNAALLRIPEMTNHSFHLSS</sequence>
<evidence type="ECO:0000256" key="10">
    <source>
        <dbReference type="SAM" id="Coils"/>
    </source>
</evidence>
<dbReference type="Pfam" id="PF00053">
    <property type="entry name" value="EGF_laminin"/>
    <property type="match status" value="1"/>
</dbReference>
<accession>B0X7B4</accession>
<dbReference type="EMBL" id="DS232446">
    <property type="protein sequence ID" value="EDS41864.1"/>
    <property type="molecule type" value="Genomic_DNA"/>
</dbReference>
<keyword evidence="15" id="KW-1185">Reference proteome</keyword>
<dbReference type="InParanoid" id="B0X7B4"/>
<evidence type="ECO:0000256" key="1">
    <source>
        <dbReference type="ARBA" id="ARBA00004498"/>
    </source>
</evidence>
<evidence type="ECO:0000259" key="12">
    <source>
        <dbReference type="PROSITE" id="PS50027"/>
    </source>
</evidence>
<organism>
    <name type="scientific">Culex quinquefasciatus</name>
    <name type="common">Southern house mosquito</name>
    <name type="synonym">Culex pungens</name>
    <dbReference type="NCBI Taxonomy" id="7176"/>
    <lineage>
        <taxon>Eukaryota</taxon>
        <taxon>Metazoa</taxon>
        <taxon>Ecdysozoa</taxon>
        <taxon>Arthropoda</taxon>
        <taxon>Hexapoda</taxon>
        <taxon>Insecta</taxon>
        <taxon>Pterygota</taxon>
        <taxon>Neoptera</taxon>
        <taxon>Endopterygota</taxon>
        <taxon>Diptera</taxon>
        <taxon>Nematocera</taxon>
        <taxon>Culicoidea</taxon>
        <taxon>Culicidae</taxon>
        <taxon>Culicinae</taxon>
        <taxon>Culicini</taxon>
        <taxon>Culex</taxon>
        <taxon>Culex</taxon>
    </lineage>
</organism>
<feature type="region of interest" description="Disordered" evidence="11">
    <location>
        <begin position="456"/>
        <end position="483"/>
    </location>
</feature>
<dbReference type="HOGENOM" id="CLU_487680_0_0_1"/>
<evidence type="ECO:0000313" key="14">
    <source>
        <dbReference type="EnsemblMetazoa" id="CPIJ015519-PA"/>
    </source>
</evidence>
<dbReference type="VEuPathDB" id="VectorBase:CQUJHB014995"/>
<feature type="disulfide bond" evidence="9">
    <location>
        <begin position="75"/>
        <end position="87"/>
    </location>
</feature>
<dbReference type="Gene3D" id="2.10.25.10">
    <property type="entry name" value="Laminin"/>
    <property type="match status" value="1"/>
</dbReference>
<reference evidence="14" key="2">
    <citation type="submission" date="2021-02" db="UniProtKB">
        <authorList>
            <consortium name="EnsemblMetazoa"/>
        </authorList>
    </citation>
    <scope>IDENTIFICATION</scope>
    <source>
        <strain evidence="14">JHB</strain>
    </source>
</reference>
<dbReference type="CDD" id="cd00055">
    <property type="entry name" value="EGF_Lam"/>
    <property type="match status" value="1"/>
</dbReference>
<evidence type="ECO:0000256" key="3">
    <source>
        <dbReference type="ARBA" id="ARBA00022530"/>
    </source>
</evidence>
<feature type="coiled-coil region" evidence="10">
    <location>
        <begin position="390"/>
        <end position="455"/>
    </location>
</feature>
<keyword evidence="5 10" id="KW-0175">Coiled coil</keyword>